<evidence type="ECO:0000256" key="2">
    <source>
        <dbReference type="ARBA" id="ARBA00023125"/>
    </source>
</evidence>
<protein>
    <submittedName>
        <fullName evidence="6">TetR/AcrR family transcriptional regulator</fullName>
    </submittedName>
</protein>
<accession>A0A6G7YCB8</accession>
<dbReference type="EMBL" id="CP049866">
    <property type="protein sequence ID" value="QIK74369.1"/>
    <property type="molecule type" value="Genomic_DNA"/>
</dbReference>
<keyword evidence="1" id="KW-0805">Transcription regulation</keyword>
<dbReference type="SUPFAM" id="SSF48498">
    <property type="entry name" value="Tetracyclin repressor-like, C-terminal domain"/>
    <property type="match status" value="1"/>
</dbReference>
<keyword evidence="2 4" id="KW-0238">DNA-binding</keyword>
<dbReference type="KEGG" id="npi:G7071_01850"/>
<keyword evidence="7" id="KW-1185">Reference proteome</keyword>
<dbReference type="GO" id="GO:0003700">
    <property type="term" value="F:DNA-binding transcription factor activity"/>
    <property type="evidence" value="ECO:0007669"/>
    <property type="project" value="TreeGrafter"/>
</dbReference>
<evidence type="ECO:0000256" key="1">
    <source>
        <dbReference type="ARBA" id="ARBA00023015"/>
    </source>
</evidence>
<keyword evidence="3" id="KW-0804">Transcription</keyword>
<name>A0A6G7YCB8_9ACTN</name>
<dbReference type="RefSeq" id="WP_166314150.1">
    <property type="nucleotide sequence ID" value="NZ_CP049866.1"/>
</dbReference>
<evidence type="ECO:0000259" key="5">
    <source>
        <dbReference type="PROSITE" id="PS50977"/>
    </source>
</evidence>
<dbReference type="InterPro" id="IPR036271">
    <property type="entry name" value="Tet_transcr_reg_TetR-rel_C_sf"/>
</dbReference>
<evidence type="ECO:0000313" key="6">
    <source>
        <dbReference type="EMBL" id="QIK74369.1"/>
    </source>
</evidence>
<dbReference type="InterPro" id="IPR025996">
    <property type="entry name" value="MT1864/Rv1816-like_C"/>
</dbReference>
<organism evidence="6 7">
    <name type="scientific">Nocardioides piscis</name>
    <dbReference type="NCBI Taxonomy" id="2714938"/>
    <lineage>
        <taxon>Bacteria</taxon>
        <taxon>Bacillati</taxon>
        <taxon>Actinomycetota</taxon>
        <taxon>Actinomycetes</taxon>
        <taxon>Propionibacteriales</taxon>
        <taxon>Nocardioidaceae</taxon>
        <taxon>Nocardioides</taxon>
    </lineage>
</organism>
<gene>
    <name evidence="6" type="ORF">G7071_01850</name>
</gene>
<feature type="DNA-binding region" description="H-T-H motif" evidence="4">
    <location>
        <begin position="34"/>
        <end position="53"/>
    </location>
</feature>
<dbReference type="GO" id="GO:0000976">
    <property type="term" value="F:transcription cis-regulatory region binding"/>
    <property type="evidence" value="ECO:0007669"/>
    <property type="project" value="TreeGrafter"/>
</dbReference>
<dbReference type="PROSITE" id="PS50977">
    <property type="entry name" value="HTH_TETR_2"/>
    <property type="match status" value="1"/>
</dbReference>
<evidence type="ECO:0000256" key="3">
    <source>
        <dbReference type="ARBA" id="ARBA00023163"/>
    </source>
</evidence>
<dbReference type="PANTHER" id="PTHR30055:SF220">
    <property type="entry name" value="TETR-FAMILY REGULATORY PROTEIN"/>
    <property type="match status" value="1"/>
</dbReference>
<dbReference type="Gene3D" id="1.10.357.10">
    <property type="entry name" value="Tetracycline Repressor, domain 2"/>
    <property type="match status" value="1"/>
</dbReference>
<dbReference type="Pfam" id="PF00440">
    <property type="entry name" value="TetR_N"/>
    <property type="match status" value="1"/>
</dbReference>
<feature type="domain" description="HTH tetR-type" evidence="5">
    <location>
        <begin position="11"/>
        <end position="71"/>
    </location>
</feature>
<evidence type="ECO:0000256" key="4">
    <source>
        <dbReference type="PROSITE-ProRule" id="PRU00335"/>
    </source>
</evidence>
<proteinExistence type="predicted"/>
<dbReference type="Proteomes" id="UP000502035">
    <property type="component" value="Chromosome"/>
</dbReference>
<reference evidence="6 7" key="1">
    <citation type="submission" date="2020-03" db="EMBL/GenBank/DDBJ databases">
        <title>Nocardioides sp. nov., isolated from fish.</title>
        <authorList>
            <person name="Hyun D.-W."/>
            <person name="Bae J.-W."/>
        </authorList>
    </citation>
    <scope>NUCLEOTIDE SEQUENCE [LARGE SCALE GENOMIC DNA]</scope>
    <source>
        <strain evidence="6 7">HDW12A</strain>
    </source>
</reference>
<dbReference type="PANTHER" id="PTHR30055">
    <property type="entry name" value="HTH-TYPE TRANSCRIPTIONAL REGULATOR RUTR"/>
    <property type="match status" value="1"/>
</dbReference>
<dbReference type="SUPFAM" id="SSF46689">
    <property type="entry name" value="Homeodomain-like"/>
    <property type="match status" value="1"/>
</dbReference>
<dbReference type="AlphaFoldDB" id="A0A6G7YCB8"/>
<dbReference type="InterPro" id="IPR050109">
    <property type="entry name" value="HTH-type_TetR-like_transc_reg"/>
</dbReference>
<dbReference type="Pfam" id="PF13305">
    <property type="entry name" value="TetR_C_33"/>
    <property type="match status" value="1"/>
</dbReference>
<dbReference type="InterPro" id="IPR009057">
    <property type="entry name" value="Homeodomain-like_sf"/>
</dbReference>
<evidence type="ECO:0000313" key="7">
    <source>
        <dbReference type="Proteomes" id="UP000502035"/>
    </source>
</evidence>
<sequence>MSRSSAGYHHGNLRTALEDAALELLETQPAGRISLREVARRAGVSHNAPYHHFGDRAALLHSLGVRAMAELLGAQQKALATTTGPVERVRALGTAYVAYAADHPQAFALVFDPEYCPPGAPSADMAPLIAANEELLATEVEALVQVDGFTGRDPEALAAALWATVHGLAQLVMLGHLPREAAAPALAALIA</sequence>
<dbReference type="InterPro" id="IPR001647">
    <property type="entry name" value="HTH_TetR"/>
</dbReference>